<organism evidence="1">
    <name type="scientific">marine sediment metagenome</name>
    <dbReference type="NCBI Taxonomy" id="412755"/>
    <lineage>
        <taxon>unclassified sequences</taxon>
        <taxon>metagenomes</taxon>
        <taxon>ecological metagenomes</taxon>
    </lineage>
</organism>
<dbReference type="EMBL" id="LAZR01060702">
    <property type="protein sequence ID" value="KKK65137.1"/>
    <property type="molecule type" value="Genomic_DNA"/>
</dbReference>
<gene>
    <name evidence="1" type="ORF">LCGC14_2977200</name>
</gene>
<evidence type="ECO:0000313" key="1">
    <source>
        <dbReference type="EMBL" id="KKK65137.1"/>
    </source>
</evidence>
<accession>A0A0F8X7N1</accession>
<protein>
    <submittedName>
        <fullName evidence="1">Uncharacterized protein</fullName>
    </submittedName>
</protein>
<comment type="caution">
    <text evidence="1">The sequence shown here is derived from an EMBL/GenBank/DDBJ whole genome shotgun (WGS) entry which is preliminary data.</text>
</comment>
<dbReference type="AlphaFoldDB" id="A0A0F8X7N1"/>
<reference evidence="1" key="1">
    <citation type="journal article" date="2015" name="Nature">
        <title>Complex archaea that bridge the gap between prokaryotes and eukaryotes.</title>
        <authorList>
            <person name="Spang A."/>
            <person name="Saw J.H."/>
            <person name="Jorgensen S.L."/>
            <person name="Zaremba-Niedzwiedzka K."/>
            <person name="Martijn J."/>
            <person name="Lind A.E."/>
            <person name="van Eijk R."/>
            <person name="Schleper C."/>
            <person name="Guy L."/>
            <person name="Ettema T.J."/>
        </authorList>
    </citation>
    <scope>NUCLEOTIDE SEQUENCE</scope>
</reference>
<proteinExistence type="predicted"/>
<name>A0A0F8X7N1_9ZZZZ</name>
<sequence>MRTPELDLKHDLEDPEYAAYFAEAQVESAQELLRAGVIKSLTTSSMEMSQTKYWEEE</sequence>